<reference evidence="2" key="1">
    <citation type="journal article" date="2019" name="Int. J. Syst. Evol. Microbiol.">
        <title>The Global Catalogue of Microorganisms (GCM) 10K type strain sequencing project: providing services to taxonomists for standard genome sequencing and annotation.</title>
        <authorList>
            <consortium name="The Broad Institute Genomics Platform"/>
            <consortium name="The Broad Institute Genome Sequencing Center for Infectious Disease"/>
            <person name="Wu L."/>
            <person name="Ma J."/>
        </authorList>
    </citation>
    <scope>NUCLEOTIDE SEQUENCE [LARGE SCALE GENOMIC DNA]</scope>
    <source>
        <strain evidence="2">CGMCC 4.7144</strain>
    </source>
</reference>
<organism evidence="1 2">
    <name type="scientific">Micromonospora vulcania</name>
    <dbReference type="NCBI Taxonomy" id="1441873"/>
    <lineage>
        <taxon>Bacteria</taxon>
        <taxon>Bacillati</taxon>
        <taxon>Actinomycetota</taxon>
        <taxon>Actinomycetes</taxon>
        <taxon>Micromonosporales</taxon>
        <taxon>Micromonosporaceae</taxon>
        <taxon>Micromonospora</taxon>
    </lineage>
</organism>
<dbReference type="Proteomes" id="UP001596226">
    <property type="component" value="Unassembled WGS sequence"/>
</dbReference>
<name>A0ABW1H0Z3_9ACTN</name>
<dbReference type="EMBL" id="JBHSQS010000004">
    <property type="protein sequence ID" value="MFC5923344.1"/>
    <property type="molecule type" value="Genomic_DNA"/>
</dbReference>
<sequence>MSHVLARLSGHHLTLVPYWPYRFVRVPDDPSAVEVTRWMADGPRATVVRPGDGIAGTDVVEISDGPGHDDWQIETSVFTSCWPRGFTLESPQDPADRTPFYLFGPGDGLIFPQGPVPAERFAAPDALVGPGQAIGGRRQVGDVEVVELTYQHDGQTWWQAHWLVPVSNGRTLLVTAQAPTPEWDSTRTAAEAVATSLT</sequence>
<gene>
    <name evidence="1" type="ORF">ACFQGL_08320</name>
</gene>
<protein>
    <recommendedName>
        <fullName evidence="3">DUF4241 domain-containing protein</fullName>
    </recommendedName>
</protein>
<evidence type="ECO:0000313" key="2">
    <source>
        <dbReference type="Proteomes" id="UP001596226"/>
    </source>
</evidence>
<accession>A0ABW1H0Z3</accession>
<evidence type="ECO:0008006" key="3">
    <source>
        <dbReference type="Google" id="ProtNLM"/>
    </source>
</evidence>
<comment type="caution">
    <text evidence="1">The sequence shown here is derived from an EMBL/GenBank/DDBJ whole genome shotgun (WGS) entry which is preliminary data.</text>
</comment>
<proteinExistence type="predicted"/>
<keyword evidence="2" id="KW-1185">Reference proteome</keyword>
<evidence type="ECO:0000313" key="1">
    <source>
        <dbReference type="EMBL" id="MFC5923344.1"/>
    </source>
</evidence>
<dbReference type="RefSeq" id="WP_377507877.1">
    <property type="nucleotide sequence ID" value="NZ_JBHSQS010000004.1"/>
</dbReference>